<dbReference type="Pfam" id="PF08984">
    <property type="entry name" value="DUF1858"/>
    <property type="match status" value="1"/>
</dbReference>
<evidence type="ECO:0000259" key="1">
    <source>
        <dbReference type="Pfam" id="PF08984"/>
    </source>
</evidence>
<dbReference type="SUPFAM" id="SSF140683">
    <property type="entry name" value="SP0561-like"/>
    <property type="match status" value="1"/>
</dbReference>
<organism evidence="2 3">
    <name type="scientific">Peptoniphilus lacrimalis</name>
    <dbReference type="NCBI Taxonomy" id="33031"/>
    <lineage>
        <taxon>Bacteria</taxon>
        <taxon>Bacillati</taxon>
        <taxon>Bacillota</taxon>
        <taxon>Tissierellia</taxon>
        <taxon>Tissierellales</taxon>
        <taxon>Peptoniphilaceae</taxon>
        <taxon>Peptoniphilus</taxon>
    </lineage>
</organism>
<dbReference type="RefSeq" id="WP_004823894.1">
    <property type="nucleotide sequence ID" value="NZ_CAMUOS010000007.1"/>
</dbReference>
<dbReference type="Proteomes" id="UP000255517">
    <property type="component" value="Unassembled WGS sequence"/>
</dbReference>
<dbReference type="PROSITE" id="PS51257">
    <property type="entry name" value="PROKAR_LIPOPROTEIN"/>
    <property type="match status" value="1"/>
</dbReference>
<protein>
    <submittedName>
        <fullName evidence="2">Hybrid cluster protein-associated redox disulfide domain</fullName>
    </submittedName>
</protein>
<dbReference type="AlphaFoldDB" id="A0A379C2E5"/>
<dbReference type="Gene3D" id="1.10.3910.10">
    <property type="entry name" value="SP0561-like"/>
    <property type="match status" value="1"/>
</dbReference>
<dbReference type="PANTHER" id="PTHR39341:SF1">
    <property type="entry name" value="DUF1858 DOMAIN-CONTAINING PROTEIN"/>
    <property type="match status" value="1"/>
</dbReference>
<reference evidence="2 3" key="1">
    <citation type="submission" date="2018-06" db="EMBL/GenBank/DDBJ databases">
        <authorList>
            <consortium name="Pathogen Informatics"/>
            <person name="Doyle S."/>
        </authorList>
    </citation>
    <scope>NUCLEOTIDE SEQUENCE [LARGE SCALE GENOMIC DNA]</scope>
    <source>
        <strain evidence="2 3">NCTC13149</strain>
    </source>
</reference>
<dbReference type="PANTHER" id="PTHR39341">
    <property type="entry name" value="BSL7085 PROTEIN"/>
    <property type="match status" value="1"/>
</dbReference>
<sequence length="72" mass="7914">MKLRKDMLIGEILSVKPQSIGTLMSFGMGCIMCPASQMETLEEAAMVHGIDPDMILNALNAEDDKNKEESEI</sequence>
<dbReference type="InterPro" id="IPR015077">
    <property type="entry name" value="DUF1858"/>
</dbReference>
<evidence type="ECO:0000313" key="3">
    <source>
        <dbReference type="Proteomes" id="UP000255517"/>
    </source>
</evidence>
<dbReference type="NCBIfam" id="TIGR03980">
    <property type="entry name" value="prismane_assoc"/>
    <property type="match status" value="1"/>
</dbReference>
<proteinExistence type="predicted"/>
<dbReference type="STRING" id="1122949.GCA_000378725_00255"/>
<dbReference type="EMBL" id="UGSZ01000001">
    <property type="protein sequence ID" value="SUB56414.1"/>
    <property type="molecule type" value="Genomic_DNA"/>
</dbReference>
<dbReference type="InterPro" id="IPR023883">
    <property type="entry name" value="CHP03980_redox-disulphide"/>
</dbReference>
<dbReference type="InterPro" id="IPR038062">
    <property type="entry name" value="ScdA-like_N_sf"/>
</dbReference>
<feature type="domain" description="DUF1858" evidence="1">
    <location>
        <begin position="5"/>
        <end position="55"/>
    </location>
</feature>
<evidence type="ECO:0000313" key="2">
    <source>
        <dbReference type="EMBL" id="SUB56414.1"/>
    </source>
</evidence>
<dbReference type="OrthoDB" id="15017at2"/>
<gene>
    <name evidence="2" type="ORF">NCTC13149_00184</name>
</gene>
<accession>A0A379C2E5</accession>
<name>A0A379C2E5_9FIRM</name>